<comment type="caution">
    <text evidence="1">The sequence shown here is derived from an EMBL/GenBank/DDBJ whole genome shotgun (WGS) entry which is preliminary data.</text>
</comment>
<reference evidence="1" key="1">
    <citation type="journal article" date="2015" name="Nature">
        <title>Complex archaea that bridge the gap between prokaryotes and eukaryotes.</title>
        <authorList>
            <person name="Spang A."/>
            <person name="Saw J.H."/>
            <person name="Jorgensen S.L."/>
            <person name="Zaremba-Niedzwiedzka K."/>
            <person name="Martijn J."/>
            <person name="Lind A.E."/>
            <person name="van Eijk R."/>
            <person name="Schleper C."/>
            <person name="Guy L."/>
            <person name="Ettema T.J."/>
        </authorList>
    </citation>
    <scope>NUCLEOTIDE SEQUENCE</scope>
</reference>
<proteinExistence type="predicted"/>
<dbReference type="AlphaFoldDB" id="A0A0F9GUK2"/>
<protein>
    <submittedName>
        <fullName evidence="1">Uncharacterized protein</fullName>
    </submittedName>
</protein>
<gene>
    <name evidence="1" type="ORF">LCGC14_2141590</name>
</gene>
<evidence type="ECO:0000313" key="1">
    <source>
        <dbReference type="EMBL" id="KKL66777.1"/>
    </source>
</evidence>
<sequence length="134" mass="14580">MDFSAYISTPKNTTGASPKVTTIGLTKGRLTGGFLFFPSGPAGTLHLIAKIAGHQVLPFTPGEDFRLDDCVIPLSLGIDILEPPFYIDVITWNDSSTYSHALTICFFLSPSTKKRFIVDTVKNLFSATDGYQKS</sequence>
<dbReference type="EMBL" id="LAZR01027097">
    <property type="protein sequence ID" value="KKL66777.1"/>
    <property type="molecule type" value="Genomic_DNA"/>
</dbReference>
<accession>A0A0F9GUK2</accession>
<organism evidence="1">
    <name type="scientific">marine sediment metagenome</name>
    <dbReference type="NCBI Taxonomy" id="412755"/>
    <lineage>
        <taxon>unclassified sequences</taxon>
        <taxon>metagenomes</taxon>
        <taxon>ecological metagenomes</taxon>
    </lineage>
</organism>
<name>A0A0F9GUK2_9ZZZZ</name>